<dbReference type="RefSeq" id="WP_240538874.1">
    <property type="nucleotide sequence ID" value="NZ_CP117258.1"/>
</dbReference>
<feature type="domain" description="DUF2169" evidence="1">
    <location>
        <begin position="6"/>
        <end position="310"/>
    </location>
</feature>
<dbReference type="InterPro" id="IPR018683">
    <property type="entry name" value="DUF2169"/>
</dbReference>
<accession>A0AAF1KP39</accession>
<name>A0AAF1KP39_9HYPH</name>
<protein>
    <submittedName>
        <fullName evidence="2">DUF2169 domain-containing protein</fullName>
    </submittedName>
</protein>
<dbReference type="Pfam" id="PF09937">
    <property type="entry name" value="DUF2169"/>
    <property type="match status" value="1"/>
</dbReference>
<geneLocation type="plasmid" evidence="2 3">
    <name>unnamed1</name>
</geneLocation>
<reference evidence="3" key="2">
    <citation type="journal article" date="2023" name="MicrobiologyOpen">
        <title>Genomics of the tumorigenes clade of the family Rhizobiaceae and description of Rhizobium rhododendri sp. nov.</title>
        <authorList>
            <person name="Kuzmanovic N."/>
            <person name="diCenzo G.C."/>
            <person name="Bunk B."/>
            <person name="Sproeer C."/>
            <person name="Fruehling A."/>
            <person name="Neumann-Schaal M."/>
            <person name="Overmann J."/>
            <person name="Smalla K."/>
        </authorList>
    </citation>
    <scope>NUCLEOTIDE SEQUENCE [LARGE SCALE GENOMIC DNA]</scope>
    <source>
        <strain evidence="3">1078</strain>
        <plasmid evidence="3">unnamed1</plasmid>
    </source>
</reference>
<dbReference type="KEGG" id="rtu:PR017_23995"/>
<keyword evidence="3" id="KW-1185">Reference proteome</keyword>
<evidence type="ECO:0000313" key="3">
    <source>
        <dbReference type="Proteomes" id="UP000249499"/>
    </source>
</evidence>
<dbReference type="AlphaFoldDB" id="A0AAF1KP39"/>
<evidence type="ECO:0000259" key="1">
    <source>
        <dbReference type="Pfam" id="PF09937"/>
    </source>
</evidence>
<evidence type="ECO:0000313" key="2">
    <source>
        <dbReference type="EMBL" id="WFR98763.1"/>
    </source>
</evidence>
<organism evidence="2 3">
    <name type="scientific">Rhizobium tumorigenes</name>
    <dbReference type="NCBI Taxonomy" id="2041385"/>
    <lineage>
        <taxon>Bacteria</taxon>
        <taxon>Pseudomonadati</taxon>
        <taxon>Pseudomonadota</taxon>
        <taxon>Alphaproteobacteria</taxon>
        <taxon>Hyphomicrobiales</taxon>
        <taxon>Rhizobiaceae</taxon>
        <taxon>Rhizobium/Agrobacterium group</taxon>
        <taxon>Rhizobium</taxon>
    </lineage>
</organism>
<reference evidence="2 3" key="1">
    <citation type="journal article" date="2018" name="Sci. Rep.">
        <title>Rhizobium tumorigenes sp. nov., a novel plant tumorigenic bacterium isolated from cane gall tumors on thornless blackberry.</title>
        <authorList>
            <person name="Kuzmanovi N."/>
            <person name="Smalla K."/>
            <person name="Gronow S."/>
            <person name="PuBawska J."/>
        </authorList>
    </citation>
    <scope>NUCLEOTIDE SEQUENCE [LARGE SCALE GENOMIC DNA]</scope>
    <source>
        <strain evidence="2 3">1078</strain>
    </source>
</reference>
<dbReference type="Proteomes" id="UP000249499">
    <property type="component" value="Plasmid unnamed1"/>
</dbReference>
<sequence>MGDLLGVVVARGTFKLASGGPLVVDDNQRPLVMSDTYDGDPHKASQMACTDLAPYKPGTDVTFIGAAFAPGEQAASSWTCGIKVGPVGRRLRIHGPRVWRARTRKTWRGLFDRDKEDMLDGWDMTEGTPVDHVPIDWRLAFGGRIEGGEVCERNPIGIGLVDEARFRKRPEWPAPQIEDADQPIRDVKDRLPPAGLGPVSPFWTDRVSRAGTYDDVWLKERHPLLPTDFDFSFWQAAPKGLVSETYLNGDEEFELDQLLPGRAILRGRLPDIRLQVEIDQGDGPLRGPMALDGVHFDMRPGVGRVFLTWRIGFPWPARVGLPCLSFVDVREGVA</sequence>
<dbReference type="EMBL" id="CP117258">
    <property type="protein sequence ID" value="WFR98763.1"/>
    <property type="molecule type" value="Genomic_DNA"/>
</dbReference>
<proteinExistence type="predicted"/>
<gene>
    <name evidence="2" type="ORF">PR017_23995</name>
</gene>
<keyword evidence="2" id="KW-0614">Plasmid</keyword>